<feature type="region of interest" description="Disordered" evidence="1">
    <location>
        <begin position="316"/>
        <end position="336"/>
    </location>
</feature>
<keyword evidence="2" id="KW-1133">Transmembrane helix</keyword>
<dbReference type="STRING" id="230819.A0A5C3KKS6"/>
<proteinExistence type="predicted"/>
<dbReference type="InterPro" id="IPR045340">
    <property type="entry name" value="DUF6533"/>
</dbReference>
<protein>
    <recommendedName>
        <fullName evidence="3">DUF6533 domain-containing protein</fullName>
    </recommendedName>
</protein>
<organism evidence="4 5">
    <name type="scientific">Coprinopsis marcescibilis</name>
    <name type="common">Agaric fungus</name>
    <name type="synonym">Psathyrella marcescibilis</name>
    <dbReference type="NCBI Taxonomy" id="230819"/>
    <lineage>
        <taxon>Eukaryota</taxon>
        <taxon>Fungi</taxon>
        <taxon>Dikarya</taxon>
        <taxon>Basidiomycota</taxon>
        <taxon>Agaricomycotina</taxon>
        <taxon>Agaricomycetes</taxon>
        <taxon>Agaricomycetidae</taxon>
        <taxon>Agaricales</taxon>
        <taxon>Agaricineae</taxon>
        <taxon>Psathyrellaceae</taxon>
        <taxon>Coprinopsis</taxon>
    </lineage>
</organism>
<keyword evidence="5" id="KW-1185">Reference proteome</keyword>
<dbReference type="Proteomes" id="UP000307440">
    <property type="component" value="Unassembled WGS sequence"/>
</dbReference>
<name>A0A5C3KKS6_COPMA</name>
<keyword evidence="2" id="KW-0472">Membrane</keyword>
<feature type="transmembrane region" description="Helical" evidence="2">
    <location>
        <begin position="215"/>
        <end position="234"/>
    </location>
</feature>
<evidence type="ECO:0000313" key="4">
    <source>
        <dbReference type="EMBL" id="TFK20547.1"/>
    </source>
</evidence>
<feature type="transmembrane region" description="Helical" evidence="2">
    <location>
        <begin position="56"/>
        <end position="77"/>
    </location>
</feature>
<dbReference type="EMBL" id="ML210296">
    <property type="protein sequence ID" value="TFK20547.1"/>
    <property type="molecule type" value="Genomic_DNA"/>
</dbReference>
<feature type="domain" description="DUF6533" evidence="3">
    <location>
        <begin position="25"/>
        <end position="67"/>
    </location>
</feature>
<evidence type="ECO:0000259" key="3">
    <source>
        <dbReference type="Pfam" id="PF20151"/>
    </source>
</evidence>
<evidence type="ECO:0000256" key="1">
    <source>
        <dbReference type="SAM" id="MobiDB-lite"/>
    </source>
</evidence>
<dbReference type="OrthoDB" id="2958007at2759"/>
<gene>
    <name evidence="4" type="ORF">FA15DRAFT_673393</name>
</gene>
<feature type="transmembrane region" description="Helical" evidence="2">
    <location>
        <begin position="17"/>
        <end position="36"/>
    </location>
</feature>
<feature type="transmembrane region" description="Helical" evidence="2">
    <location>
        <begin position="122"/>
        <end position="150"/>
    </location>
</feature>
<feature type="transmembrane region" description="Helical" evidence="2">
    <location>
        <begin position="170"/>
        <end position="194"/>
    </location>
</feature>
<sequence length="336" mass="37738">MVLRFDDGTLEEHLTSIPINASLPLACWVILMLEYFGTFSEEVEFIWPAKWGLVKILYFLDRFVPLLVLPLIVAYNITDRPTPDACRAFFAIPGVGLVLCIFLAEGLLYLRVVALSGRSKRMIAFIVANGVITMGACFALMARYILLATWDIERPAGFPGCKGVFPNGTIVMITYALTLYSGILVMALCIYYGFKKYWTNKPSHMIKIFYRDGTMYFIALTVMAISNLLIAANLPAKFRFLMTSFQTVMHSSLSIRMVLHLKKSARSEMGLGSTRAPAPFGPHNNSHSHTTTDYVQQRTVDVQLVDIQKTIDIHRSTAPPTPAFKKPVMYRQSLDP</sequence>
<keyword evidence="2" id="KW-0812">Transmembrane</keyword>
<dbReference type="AlphaFoldDB" id="A0A5C3KKS6"/>
<dbReference type="Pfam" id="PF20151">
    <property type="entry name" value="DUF6533"/>
    <property type="match status" value="1"/>
</dbReference>
<evidence type="ECO:0000313" key="5">
    <source>
        <dbReference type="Proteomes" id="UP000307440"/>
    </source>
</evidence>
<evidence type="ECO:0000256" key="2">
    <source>
        <dbReference type="SAM" id="Phobius"/>
    </source>
</evidence>
<reference evidence="4 5" key="1">
    <citation type="journal article" date="2019" name="Nat. Ecol. Evol.">
        <title>Megaphylogeny resolves global patterns of mushroom evolution.</title>
        <authorList>
            <person name="Varga T."/>
            <person name="Krizsan K."/>
            <person name="Foldi C."/>
            <person name="Dima B."/>
            <person name="Sanchez-Garcia M."/>
            <person name="Sanchez-Ramirez S."/>
            <person name="Szollosi G.J."/>
            <person name="Szarkandi J.G."/>
            <person name="Papp V."/>
            <person name="Albert L."/>
            <person name="Andreopoulos W."/>
            <person name="Angelini C."/>
            <person name="Antonin V."/>
            <person name="Barry K.W."/>
            <person name="Bougher N.L."/>
            <person name="Buchanan P."/>
            <person name="Buyck B."/>
            <person name="Bense V."/>
            <person name="Catcheside P."/>
            <person name="Chovatia M."/>
            <person name="Cooper J."/>
            <person name="Damon W."/>
            <person name="Desjardin D."/>
            <person name="Finy P."/>
            <person name="Geml J."/>
            <person name="Haridas S."/>
            <person name="Hughes K."/>
            <person name="Justo A."/>
            <person name="Karasinski D."/>
            <person name="Kautmanova I."/>
            <person name="Kiss B."/>
            <person name="Kocsube S."/>
            <person name="Kotiranta H."/>
            <person name="LaButti K.M."/>
            <person name="Lechner B.E."/>
            <person name="Liimatainen K."/>
            <person name="Lipzen A."/>
            <person name="Lukacs Z."/>
            <person name="Mihaltcheva S."/>
            <person name="Morgado L.N."/>
            <person name="Niskanen T."/>
            <person name="Noordeloos M.E."/>
            <person name="Ohm R.A."/>
            <person name="Ortiz-Santana B."/>
            <person name="Ovrebo C."/>
            <person name="Racz N."/>
            <person name="Riley R."/>
            <person name="Savchenko A."/>
            <person name="Shiryaev A."/>
            <person name="Soop K."/>
            <person name="Spirin V."/>
            <person name="Szebenyi C."/>
            <person name="Tomsovsky M."/>
            <person name="Tulloss R.E."/>
            <person name="Uehling J."/>
            <person name="Grigoriev I.V."/>
            <person name="Vagvolgyi C."/>
            <person name="Papp T."/>
            <person name="Martin F.M."/>
            <person name="Miettinen O."/>
            <person name="Hibbett D.S."/>
            <person name="Nagy L.G."/>
        </authorList>
    </citation>
    <scope>NUCLEOTIDE SEQUENCE [LARGE SCALE GENOMIC DNA]</scope>
    <source>
        <strain evidence="4 5">CBS 121175</strain>
    </source>
</reference>
<accession>A0A5C3KKS6</accession>
<feature type="transmembrane region" description="Helical" evidence="2">
    <location>
        <begin position="89"/>
        <end position="110"/>
    </location>
</feature>